<evidence type="ECO:0000313" key="7">
    <source>
        <dbReference type="Proteomes" id="UP000799444"/>
    </source>
</evidence>
<keyword evidence="7" id="KW-1185">Reference proteome</keyword>
<dbReference type="PANTHER" id="PTHR33337">
    <property type="entry name" value="GFA DOMAIN-CONTAINING PROTEIN"/>
    <property type="match status" value="1"/>
</dbReference>
<evidence type="ECO:0000313" key="6">
    <source>
        <dbReference type="EMBL" id="KAF2737692.1"/>
    </source>
</evidence>
<dbReference type="PANTHER" id="PTHR33337:SF43">
    <property type="entry name" value="CENP-V_GFA DOMAIN-CONTAINING PROTEIN"/>
    <property type="match status" value="1"/>
</dbReference>
<dbReference type="AlphaFoldDB" id="A0A9P4R6K2"/>
<evidence type="ECO:0000256" key="2">
    <source>
        <dbReference type="ARBA" id="ARBA00022723"/>
    </source>
</evidence>
<evidence type="ECO:0000256" key="1">
    <source>
        <dbReference type="ARBA" id="ARBA00005495"/>
    </source>
</evidence>
<feature type="domain" description="CENP-V/GFA" evidence="5">
    <location>
        <begin position="20"/>
        <end position="143"/>
    </location>
</feature>
<protein>
    <recommendedName>
        <fullName evidence="5">CENP-V/GFA domain-containing protein</fullName>
    </recommendedName>
</protein>
<keyword evidence="4" id="KW-0456">Lyase</keyword>
<dbReference type="OrthoDB" id="9985472at2759"/>
<dbReference type="InterPro" id="IPR006913">
    <property type="entry name" value="CENP-V/GFA"/>
</dbReference>
<dbReference type="GO" id="GO:0046872">
    <property type="term" value="F:metal ion binding"/>
    <property type="evidence" value="ECO:0007669"/>
    <property type="project" value="UniProtKB-KW"/>
</dbReference>
<reference evidence="6" key="1">
    <citation type="journal article" date="2020" name="Stud. Mycol.">
        <title>101 Dothideomycetes genomes: a test case for predicting lifestyles and emergence of pathogens.</title>
        <authorList>
            <person name="Haridas S."/>
            <person name="Albert R."/>
            <person name="Binder M."/>
            <person name="Bloem J."/>
            <person name="Labutti K."/>
            <person name="Salamov A."/>
            <person name="Andreopoulos B."/>
            <person name="Baker S."/>
            <person name="Barry K."/>
            <person name="Bills G."/>
            <person name="Bluhm B."/>
            <person name="Cannon C."/>
            <person name="Castanera R."/>
            <person name="Culley D."/>
            <person name="Daum C."/>
            <person name="Ezra D."/>
            <person name="Gonzalez J."/>
            <person name="Henrissat B."/>
            <person name="Kuo A."/>
            <person name="Liang C."/>
            <person name="Lipzen A."/>
            <person name="Lutzoni F."/>
            <person name="Magnuson J."/>
            <person name="Mondo S."/>
            <person name="Nolan M."/>
            <person name="Ohm R."/>
            <person name="Pangilinan J."/>
            <person name="Park H.-J."/>
            <person name="Ramirez L."/>
            <person name="Alfaro M."/>
            <person name="Sun H."/>
            <person name="Tritt A."/>
            <person name="Yoshinaga Y."/>
            <person name="Zwiers L.-H."/>
            <person name="Turgeon B."/>
            <person name="Goodwin S."/>
            <person name="Spatafora J."/>
            <person name="Crous P."/>
            <person name="Grigoriev I."/>
        </authorList>
    </citation>
    <scope>NUCLEOTIDE SEQUENCE</scope>
    <source>
        <strain evidence="6">CBS 125425</strain>
    </source>
</reference>
<comment type="similarity">
    <text evidence="1">Belongs to the Gfa family.</text>
</comment>
<dbReference type="GO" id="GO:0016846">
    <property type="term" value="F:carbon-sulfur lyase activity"/>
    <property type="evidence" value="ECO:0007669"/>
    <property type="project" value="InterPro"/>
</dbReference>
<sequence>MSALSGDPKSHPDSEFADGLTGSCLCGSITVTIHDKELFTKKRGHLCHCANCRKVAGTYVAANFAIEKEKVEIKDDKGTLKTYEDWNTGSGKKVDRKFCGACGSPILSEPQLTPHMVVLKMGLFPRIPAPEFEAFAAHKHEWENTIPGLEVQYETARGGKKLGE</sequence>
<dbReference type="Pfam" id="PF04828">
    <property type="entry name" value="GFA"/>
    <property type="match status" value="1"/>
</dbReference>
<name>A0A9P4R6K2_9PLEO</name>
<accession>A0A9P4R6K2</accession>
<proteinExistence type="inferred from homology"/>
<dbReference type="Proteomes" id="UP000799444">
    <property type="component" value="Unassembled WGS sequence"/>
</dbReference>
<organism evidence="6 7">
    <name type="scientific">Polyplosphaeria fusca</name>
    <dbReference type="NCBI Taxonomy" id="682080"/>
    <lineage>
        <taxon>Eukaryota</taxon>
        <taxon>Fungi</taxon>
        <taxon>Dikarya</taxon>
        <taxon>Ascomycota</taxon>
        <taxon>Pezizomycotina</taxon>
        <taxon>Dothideomycetes</taxon>
        <taxon>Pleosporomycetidae</taxon>
        <taxon>Pleosporales</taxon>
        <taxon>Tetraplosphaeriaceae</taxon>
        <taxon>Polyplosphaeria</taxon>
    </lineage>
</organism>
<keyword evidence="2" id="KW-0479">Metal-binding</keyword>
<dbReference type="Gene3D" id="3.90.1590.10">
    <property type="entry name" value="glutathione-dependent formaldehyde- activating enzyme (gfa)"/>
    <property type="match status" value="1"/>
</dbReference>
<evidence type="ECO:0000259" key="5">
    <source>
        <dbReference type="PROSITE" id="PS51891"/>
    </source>
</evidence>
<dbReference type="SUPFAM" id="SSF51316">
    <property type="entry name" value="Mss4-like"/>
    <property type="match status" value="1"/>
</dbReference>
<comment type="caution">
    <text evidence="6">The sequence shown here is derived from an EMBL/GenBank/DDBJ whole genome shotgun (WGS) entry which is preliminary data.</text>
</comment>
<evidence type="ECO:0000256" key="3">
    <source>
        <dbReference type="ARBA" id="ARBA00022833"/>
    </source>
</evidence>
<dbReference type="InterPro" id="IPR011057">
    <property type="entry name" value="Mss4-like_sf"/>
</dbReference>
<gene>
    <name evidence="6" type="ORF">EJ04DRAFT_460775</name>
</gene>
<dbReference type="EMBL" id="ML996114">
    <property type="protein sequence ID" value="KAF2737692.1"/>
    <property type="molecule type" value="Genomic_DNA"/>
</dbReference>
<evidence type="ECO:0000256" key="4">
    <source>
        <dbReference type="ARBA" id="ARBA00023239"/>
    </source>
</evidence>
<dbReference type="PROSITE" id="PS51891">
    <property type="entry name" value="CENP_V_GFA"/>
    <property type="match status" value="1"/>
</dbReference>
<keyword evidence="3" id="KW-0862">Zinc</keyword>